<proteinExistence type="predicted"/>
<dbReference type="InterPro" id="IPR036097">
    <property type="entry name" value="HisK_dim/P_sf"/>
</dbReference>
<gene>
    <name evidence="8" type="ORF">HBH25_01400</name>
</gene>
<protein>
    <recommendedName>
        <fullName evidence="2">histidine kinase</fullName>
        <ecNumber evidence="2">2.7.13.3</ecNumber>
    </recommendedName>
</protein>
<dbReference type="CDD" id="cd00156">
    <property type="entry name" value="REC"/>
    <property type="match status" value="1"/>
</dbReference>
<dbReference type="InterPro" id="IPR013655">
    <property type="entry name" value="PAS_fold_3"/>
</dbReference>
<dbReference type="InterPro" id="IPR001789">
    <property type="entry name" value="Sig_transdc_resp-reg_receiver"/>
</dbReference>
<dbReference type="SUPFAM" id="SSF55785">
    <property type="entry name" value="PYP-like sensor domain (PAS domain)"/>
    <property type="match status" value="2"/>
</dbReference>
<dbReference type="Pfam" id="PF00512">
    <property type="entry name" value="HisKA"/>
    <property type="match status" value="1"/>
</dbReference>
<evidence type="ECO:0000259" key="6">
    <source>
        <dbReference type="PROSITE" id="PS50110"/>
    </source>
</evidence>
<dbReference type="SMART" id="SM00388">
    <property type="entry name" value="HisKA"/>
    <property type="match status" value="1"/>
</dbReference>
<dbReference type="Gene3D" id="3.30.450.20">
    <property type="entry name" value="PAS domain"/>
    <property type="match status" value="2"/>
</dbReference>
<dbReference type="Pfam" id="PF08447">
    <property type="entry name" value="PAS_3"/>
    <property type="match status" value="1"/>
</dbReference>
<dbReference type="PROSITE" id="PS50109">
    <property type="entry name" value="HIS_KIN"/>
    <property type="match status" value="1"/>
</dbReference>
<dbReference type="InterPro" id="IPR004358">
    <property type="entry name" value="Sig_transdc_His_kin-like_C"/>
</dbReference>
<dbReference type="CDD" id="cd00082">
    <property type="entry name" value="HisKA"/>
    <property type="match status" value="1"/>
</dbReference>
<sequence length="679" mass="74122">MRVVTVMHQHFCLEGGGECGERLRALDWAHSALGPVAQWPLSLKTAVQIVLSSQFPMMVHWGPSLITFYNDAYAPSLGHKHPGHLGQPAREWWAEMWDQLTPIFDQVLGGQAFYVEDARYTPDRDGVAEEAFFTHCHSPLWDDNGKVAGIFLVVTETTRGILAERRLKELNAHLEGVVAERTEDRNALWQLSQDLMLRCTVEGVITAVNPAWTQLLGWTEAELLGNTLFAFIHDLDQVSTAQEARDLGNGMEYSRLDNRYWHKDGSYRWISWSSRAGDGVINAVGRDITQDKQRIEALAAAEDAMRQSQKMEAVGQLTGGVAHDFNNLLTIIRSSVDFLKRPALSEERRQRYLTAVSDTVDRASKLTAQLLAFARRQALKPEVFEVGAKLRALADMLNTLMGARISVITELPGTACFIEADTNQFETALINLAVNARDAMDGAGTLIVELRHGIPLPAIRGHAPAAGPFAEIALTDTGEGISDDTVARIFEPFFTTKQVGKGTGLGLSQVFGFAKQSGGDVTVTSAVGKGARFSLYLPEVQAQVAPYTDVPNVTQAALGTGQRVLVVEDNIEVGRFATQMLEDLGYRPTWAVNAEDAVALLGQNGAGFDVVFSDVVMPGMGGIELAKWLALNLPQLPVVLATGYSHALALGGAQGIELLHKPYSTEELGQVLKRVITRA</sequence>
<dbReference type="Gene3D" id="3.40.50.2300">
    <property type="match status" value="1"/>
</dbReference>
<dbReference type="SUPFAM" id="SSF52172">
    <property type="entry name" value="CheY-like"/>
    <property type="match status" value="1"/>
</dbReference>
<feature type="domain" description="Histidine kinase" evidence="5">
    <location>
        <begin position="320"/>
        <end position="541"/>
    </location>
</feature>
<comment type="caution">
    <text evidence="8">The sequence shown here is derived from an EMBL/GenBank/DDBJ whole genome shotgun (WGS) entry which is preliminary data.</text>
</comment>
<feature type="domain" description="Response regulatory" evidence="6">
    <location>
        <begin position="563"/>
        <end position="676"/>
    </location>
</feature>
<evidence type="ECO:0000256" key="4">
    <source>
        <dbReference type="PROSITE-ProRule" id="PRU00169"/>
    </source>
</evidence>
<dbReference type="InterPro" id="IPR005467">
    <property type="entry name" value="His_kinase_dom"/>
</dbReference>
<dbReference type="InterPro" id="IPR003594">
    <property type="entry name" value="HATPase_dom"/>
</dbReference>
<dbReference type="EC" id="2.7.13.3" evidence="2"/>
<accession>A0ABX0YB78</accession>
<dbReference type="Pfam" id="PF02518">
    <property type="entry name" value="HATPase_c"/>
    <property type="match status" value="1"/>
</dbReference>
<dbReference type="InterPro" id="IPR011006">
    <property type="entry name" value="CheY-like_superfamily"/>
</dbReference>
<evidence type="ECO:0000259" key="7">
    <source>
        <dbReference type="PROSITE" id="PS50112"/>
    </source>
</evidence>
<evidence type="ECO:0000313" key="8">
    <source>
        <dbReference type="EMBL" id="NJO99523.1"/>
    </source>
</evidence>
<dbReference type="InterPro" id="IPR003661">
    <property type="entry name" value="HisK_dim/P_dom"/>
</dbReference>
<keyword evidence="9" id="KW-1185">Reference proteome</keyword>
<dbReference type="PROSITE" id="PS50112">
    <property type="entry name" value="PAS"/>
    <property type="match status" value="1"/>
</dbReference>
<dbReference type="InterPro" id="IPR036890">
    <property type="entry name" value="HATPase_C_sf"/>
</dbReference>
<feature type="modified residue" description="4-aspartylphosphate" evidence="4">
    <location>
        <position position="614"/>
    </location>
</feature>
<dbReference type="SUPFAM" id="SSF47384">
    <property type="entry name" value="Homodimeric domain of signal transducing histidine kinase"/>
    <property type="match status" value="1"/>
</dbReference>
<reference evidence="8 9" key="1">
    <citation type="submission" date="2020-03" db="EMBL/GenBank/DDBJ databases">
        <authorList>
            <person name="Wang L."/>
            <person name="He N."/>
            <person name="Li Y."/>
            <person name="Fang Y."/>
            <person name="Zhang F."/>
        </authorList>
    </citation>
    <scope>NUCLEOTIDE SEQUENCE [LARGE SCALE GENOMIC DNA]</scope>
    <source>
        <strain evidence="9">hsmgli-8</strain>
    </source>
</reference>
<comment type="catalytic activity">
    <reaction evidence="1">
        <text>ATP + protein L-histidine = ADP + protein N-phospho-L-histidine.</text>
        <dbReference type="EC" id="2.7.13.3"/>
    </reaction>
</comment>
<name>A0ABX0YB78_9PSED</name>
<dbReference type="SMART" id="SM00387">
    <property type="entry name" value="HATPase_c"/>
    <property type="match status" value="1"/>
</dbReference>
<dbReference type="InterPro" id="IPR000014">
    <property type="entry name" value="PAS"/>
</dbReference>
<dbReference type="SUPFAM" id="SSF55874">
    <property type="entry name" value="ATPase domain of HSP90 chaperone/DNA topoisomerase II/histidine kinase"/>
    <property type="match status" value="1"/>
</dbReference>
<evidence type="ECO:0000313" key="9">
    <source>
        <dbReference type="Proteomes" id="UP000746535"/>
    </source>
</evidence>
<dbReference type="Pfam" id="PF00072">
    <property type="entry name" value="Response_reg"/>
    <property type="match status" value="1"/>
</dbReference>
<dbReference type="Gene3D" id="1.10.287.130">
    <property type="match status" value="1"/>
</dbReference>
<dbReference type="PANTHER" id="PTHR43065">
    <property type="entry name" value="SENSOR HISTIDINE KINASE"/>
    <property type="match status" value="1"/>
</dbReference>
<dbReference type="SMART" id="SM00448">
    <property type="entry name" value="REC"/>
    <property type="match status" value="1"/>
</dbReference>
<feature type="domain" description="PAS" evidence="7">
    <location>
        <begin position="202"/>
        <end position="237"/>
    </location>
</feature>
<dbReference type="InterPro" id="IPR035965">
    <property type="entry name" value="PAS-like_dom_sf"/>
</dbReference>
<organism evidence="8 9">
    <name type="scientific">Pseudomonas quercus</name>
    <dbReference type="NCBI Taxonomy" id="2722792"/>
    <lineage>
        <taxon>Bacteria</taxon>
        <taxon>Pseudomonadati</taxon>
        <taxon>Pseudomonadota</taxon>
        <taxon>Gammaproteobacteria</taxon>
        <taxon>Pseudomonadales</taxon>
        <taxon>Pseudomonadaceae</taxon>
        <taxon>Pseudomonas</taxon>
    </lineage>
</organism>
<evidence type="ECO:0000256" key="1">
    <source>
        <dbReference type="ARBA" id="ARBA00000085"/>
    </source>
</evidence>
<keyword evidence="3 4" id="KW-0597">Phosphoprotein</keyword>
<dbReference type="PRINTS" id="PR00344">
    <property type="entry name" value="BCTRLSENSOR"/>
</dbReference>
<dbReference type="PANTHER" id="PTHR43065:SF49">
    <property type="entry name" value="HISTIDINE KINASE"/>
    <property type="match status" value="1"/>
</dbReference>
<dbReference type="NCBIfam" id="TIGR00229">
    <property type="entry name" value="sensory_box"/>
    <property type="match status" value="1"/>
</dbReference>
<evidence type="ECO:0000259" key="5">
    <source>
        <dbReference type="PROSITE" id="PS50109"/>
    </source>
</evidence>
<evidence type="ECO:0000256" key="3">
    <source>
        <dbReference type="ARBA" id="ARBA00022553"/>
    </source>
</evidence>
<evidence type="ECO:0000256" key="2">
    <source>
        <dbReference type="ARBA" id="ARBA00012438"/>
    </source>
</evidence>
<dbReference type="PROSITE" id="PS50110">
    <property type="entry name" value="RESPONSE_REGULATORY"/>
    <property type="match status" value="1"/>
</dbReference>
<dbReference type="Proteomes" id="UP000746535">
    <property type="component" value="Unassembled WGS sequence"/>
</dbReference>
<dbReference type="CDD" id="cd00130">
    <property type="entry name" value="PAS"/>
    <property type="match status" value="1"/>
</dbReference>
<dbReference type="SMART" id="SM00091">
    <property type="entry name" value="PAS"/>
    <property type="match status" value="1"/>
</dbReference>
<dbReference type="Gene3D" id="3.30.565.10">
    <property type="entry name" value="Histidine kinase-like ATPase, C-terminal domain"/>
    <property type="match status" value="1"/>
</dbReference>
<dbReference type="EMBL" id="JAAVJI010000001">
    <property type="protein sequence ID" value="NJO99523.1"/>
    <property type="molecule type" value="Genomic_DNA"/>
</dbReference>